<reference evidence="1" key="2">
    <citation type="submission" date="2018-07" db="EMBL/GenBank/DDBJ databases">
        <authorList>
            <consortium name="NCBI Pathogen Detection Project"/>
        </authorList>
    </citation>
    <scope>NUCLEOTIDE SEQUENCE</scope>
    <source>
        <strain evidence="1">12-0651</strain>
    </source>
</reference>
<evidence type="ECO:0000313" key="1">
    <source>
        <dbReference type="EMBL" id="HAE6846737.1"/>
    </source>
</evidence>
<proteinExistence type="predicted"/>
<name>A0A735D0B2_SALMU</name>
<dbReference type="InterPro" id="IPR053786">
    <property type="entry name" value="LEPRxLL_CS"/>
</dbReference>
<dbReference type="NCBIfam" id="NF012209">
    <property type="entry name" value="LEPR-8K"/>
    <property type="match status" value="1"/>
</dbReference>
<organism evidence="1">
    <name type="scientific">Salmonella muenchen</name>
    <dbReference type="NCBI Taxonomy" id="596"/>
    <lineage>
        <taxon>Bacteria</taxon>
        <taxon>Pseudomonadati</taxon>
        <taxon>Pseudomonadota</taxon>
        <taxon>Gammaproteobacteria</taxon>
        <taxon>Enterobacterales</taxon>
        <taxon>Enterobacteriaceae</taxon>
        <taxon>Salmonella</taxon>
    </lineage>
</organism>
<dbReference type="EMBL" id="DAASSO010000001">
    <property type="protein sequence ID" value="HAE6846737.1"/>
    <property type="molecule type" value="Genomic_DNA"/>
</dbReference>
<gene>
    <name evidence="1" type="ORF">G4L24_000089</name>
</gene>
<accession>A0A735D0B2</accession>
<sequence>MLVSLVSIEGLEPRLLLNAHVVAALISQ</sequence>
<protein>
    <submittedName>
        <fullName evidence="1">LEPR-XLL domain-containing protein</fullName>
    </submittedName>
</protein>
<comment type="caution">
    <text evidence="1">The sequence shown here is derived from an EMBL/GenBank/DDBJ whole genome shotgun (WGS) entry which is preliminary data.</text>
</comment>
<dbReference type="AlphaFoldDB" id="A0A735D0B2"/>
<reference evidence="1" key="1">
    <citation type="journal article" date="2018" name="Genome Biol.">
        <title>SKESA: strategic k-mer extension for scrupulous assemblies.</title>
        <authorList>
            <person name="Souvorov A."/>
            <person name="Agarwala R."/>
            <person name="Lipman D.J."/>
        </authorList>
    </citation>
    <scope>NUCLEOTIDE SEQUENCE</scope>
    <source>
        <strain evidence="1">12-0651</strain>
    </source>
</reference>